<dbReference type="Proteomes" id="UP000639643">
    <property type="component" value="Unassembled WGS sequence"/>
</dbReference>
<dbReference type="AlphaFoldDB" id="A0A8H6KT44"/>
<name>A0A8H6KT44_9PEZI</name>
<accession>A0A8H6KT44</accession>
<gene>
    <name evidence="2" type="ORF">CMUS01_05299</name>
</gene>
<sequence length="149" mass="16705">MFQQAGPGLGLWGWGSEERGRTHPPRGGLHETLRIWADAIRTESEIPRRGTARILPEFLAFLSSSRMKAERRSQRSASTLERQKKNNKREKGVTWRRAAESVSRKSVEGEGRQGPRPGIKGRGMRSWDAVVGIAASGLHARRFEMGRTS</sequence>
<feature type="region of interest" description="Disordered" evidence="1">
    <location>
        <begin position="65"/>
        <end position="126"/>
    </location>
</feature>
<reference evidence="2" key="1">
    <citation type="journal article" date="2020" name="Phytopathology">
        <title>Genome Sequence Resources of Colletotrichum truncatum, C. plurivorum, C. musicola, and C. sojae: Four Species Pathogenic to Soybean (Glycine max).</title>
        <authorList>
            <person name="Rogerio F."/>
            <person name="Boufleur T.R."/>
            <person name="Ciampi-Guillardi M."/>
            <person name="Sukno S.A."/>
            <person name="Thon M.R."/>
            <person name="Massola Junior N.S."/>
            <person name="Baroncelli R."/>
        </authorList>
    </citation>
    <scope>NUCLEOTIDE SEQUENCE</scope>
    <source>
        <strain evidence="2">LFN0074</strain>
    </source>
</reference>
<feature type="compositionally biased region" description="Basic and acidic residues" evidence="1">
    <location>
        <begin position="81"/>
        <end position="113"/>
    </location>
</feature>
<dbReference type="EMBL" id="WIGM01000155">
    <property type="protein sequence ID" value="KAF6836781.1"/>
    <property type="molecule type" value="Genomic_DNA"/>
</dbReference>
<keyword evidence="3" id="KW-1185">Reference proteome</keyword>
<proteinExistence type="predicted"/>
<feature type="region of interest" description="Disordered" evidence="1">
    <location>
        <begin position="1"/>
        <end position="29"/>
    </location>
</feature>
<evidence type="ECO:0000313" key="2">
    <source>
        <dbReference type="EMBL" id="KAF6836781.1"/>
    </source>
</evidence>
<evidence type="ECO:0000256" key="1">
    <source>
        <dbReference type="SAM" id="MobiDB-lite"/>
    </source>
</evidence>
<protein>
    <submittedName>
        <fullName evidence="2">Uncharacterized protein</fullName>
    </submittedName>
</protein>
<evidence type="ECO:0000313" key="3">
    <source>
        <dbReference type="Proteomes" id="UP000639643"/>
    </source>
</evidence>
<comment type="caution">
    <text evidence="2">The sequence shown here is derived from an EMBL/GenBank/DDBJ whole genome shotgun (WGS) entry which is preliminary data.</text>
</comment>
<organism evidence="2 3">
    <name type="scientific">Colletotrichum musicola</name>
    <dbReference type="NCBI Taxonomy" id="2175873"/>
    <lineage>
        <taxon>Eukaryota</taxon>
        <taxon>Fungi</taxon>
        <taxon>Dikarya</taxon>
        <taxon>Ascomycota</taxon>
        <taxon>Pezizomycotina</taxon>
        <taxon>Sordariomycetes</taxon>
        <taxon>Hypocreomycetidae</taxon>
        <taxon>Glomerellales</taxon>
        <taxon>Glomerellaceae</taxon>
        <taxon>Colletotrichum</taxon>
        <taxon>Colletotrichum orchidearum species complex</taxon>
    </lineage>
</organism>